<dbReference type="GO" id="GO:0005385">
    <property type="term" value="F:zinc ion transmembrane transporter activity"/>
    <property type="evidence" value="ECO:0007669"/>
    <property type="project" value="TreeGrafter"/>
</dbReference>
<proteinExistence type="inferred from homology"/>
<evidence type="ECO:0000256" key="9">
    <source>
        <dbReference type="ARBA" id="ARBA00023065"/>
    </source>
</evidence>
<dbReference type="InterPro" id="IPR027469">
    <property type="entry name" value="Cation_efflux_TMD_sf"/>
</dbReference>
<evidence type="ECO:0000256" key="5">
    <source>
        <dbReference type="ARBA" id="ARBA00022692"/>
    </source>
</evidence>
<feature type="transmembrane region" description="Helical" evidence="14">
    <location>
        <begin position="209"/>
        <end position="230"/>
    </location>
</feature>
<dbReference type="SUPFAM" id="SSF160240">
    <property type="entry name" value="Cation efflux protein cytoplasmic domain-like"/>
    <property type="match status" value="1"/>
</dbReference>
<evidence type="ECO:0000256" key="6">
    <source>
        <dbReference type="ARBA" id="ARBA00022906"/>
    </source>
</evidence>
<dbReference type="CDD" id="cd11448">
    <property type="entry name" value="bHLH_AtFAMA_like"/>
    <property type="match status" value="1"/>
</dbReference>
<keyword evidence="9" id="KW-0406">Ion transport</keyword>
<evidence type="ECO:0000256" key="4">
    <source>
        <dbReference type="ARBA" id="ARBA00022448"/>
    </source>
</evidence>
<keyword evidence="6" id="KW-0862">Zinc</keyword>
<evidence type="ECO:0000256" key="11">
    <source>
        <dbReference type="ARBA" id="ARBA00023163"/>
    </source>
</evidence>
<evidence type="ECO:0000256" key="8">
    <source>
        <dbReference type="ARBA" id="ARBA00023015"/>
    </source>
</evidence>
<keyword evidence="17" id="KW-1185">Reference proteome</keyword>
<feature type="transmembrane region" description="Helical" evidence="14">
    <location>
        <begin position="140"/>
        <end position="162"/>
    </location>
</feature>
<comment type="subcellular location">
    <subcellularLocation>
        <location evidence="2">Membrane</location>
        <topology evidence="2">Multi-pass membrane protein</topology>
    </subcellularLocation>
    <subcellularLocation>
        <location evidence="1">Nucleus</location>
    </subcellularLocation>
</comment>
<dbReference type="Gene3D" id="1.20.1510.10">
    <property type="entry name" value="Cation efflux protein transmembrane domain"/>
    <property type="match status" value="1"/>
</dbReference>
<feature type="region of interest" description="Disordered" evidence="13">
    <location>
        <begin position="238"/>
        <end position="270"/>
    </location>
</feature>
<dbReference type="PANTHER" id="PTHR11562">
    <property type="entry name" value="CATION EFFLUX PROTEIN/ ZINC TRANSPORTER"/>
    <property type="match status" value="1"/>
</dbReference>
<reference evidence="16 17" key="1">
    <citation type="submission" date="2020-10" db="EMBL/GenBank/DDBJ databases">
        <title>Plant Genome Project.</title>
        <authorList>
            <person name="Zhang R.-G."/>
        </authorList>
    </citation>
    <scope>NUCLEOTIDE SEQUENCE [LARGE SCALE GENOMIC DNA]</scope>
    <source>
        <strain evidence="16">FAFU-HL-1</strain>
        <tissue evidence="16">Leaf</tissue>
    </source>
</reference>
<keyword evidence="4" id="KW-0813">Transport</keyword>
<keyword evidence="7 14" id="KW-1133">Transmembrane helix</keyword>
<evidence type="ECO:0000256" key="3">
    <source>
        <dbReference type="ARBA" id="ARBA00008873"/>
    </source>
</evidence>
<evidence type="ECO:0000256" key="14">
    <source>
        <dbReference type="SAM" id="Phobius"/>
    </source>
</evidence>
<evidence type="ECO:0000256" key="2">
    <source>
        <dbReference type="ARBA" id="ARBA00004141"/>
    </source>
</evidence>
<dbReference type="InterPro" id="IPR002524">
    <property type="entry name" value="Cation_efflux"/>
</dbReference>
<feature type="transmembrane region" description="Helical" evidence="14">
    <location>
        <begin position="174"/>
        <end position="197"/>
    </location>
</feature>
<accession>A0A835THJ5</accession>
<feature type="transmembrane region" description="Helical" evidence="14">
    <location>
        <begin position="301"/>
        <end position="324"/>
    </location>
</feature>
<dbReference type="NCBIfam" id="TIGR01297">
    <property type="entry name" value="CDF"/>
    <property type="match status" value="1"/>
</dbReference>
<dbReference type="SUPFAM" id="SSF161111">
    <property type="entry name" value="Cation efflux protein transmembrane domain-like"/>
    <property type="match status" value="1"/>
</dbReference>
<evidence type="ECO:0000259" key="15">
    <source>
        <dbReference type="PROSITE" id="PS50888"/>
    </source>
</evidence>
<evidence type="ECO:0000313" key="17">
    <source>
        <dbReference type="Proteomes" id="UP000657918"/>
    </source>
</evidence>
<dbReference type="PROSITE" id="PS50888">
    <property type="entry name" value="BHLH"/>
    <property type="match status" value="1"/>
</dbReference>
<dbReference type="Gene3D" id="4.10.280.10">
    <property type="entry name" value="Helix-loop-helix DNA-binding domain"/>
    <property type="match status" value="1"/>
</dbReference>
<evidence type="ECO:0000313" key="16">
    <source>
        <dbReference type="EMBL" id="KAF9687991.1"/>
    </source>
</evidence>
<evidence type="ECO:0000256" key="10">
    <source>
        <dbReference type="ARBA" id="ARBA00023136"/>
    </source>
</evidence>
<keyword evidence="8" id="KW-0805">Transcription regulation</keyword>
<dbReference type="GO" id="GO:0005634">
    <property type="term" value="C:nucleus"/>
    <property type="evidence" value="ECO:0007669"/>
    <property type="project" value="UniProtKB-SubCell"/>
</dbReference>
<dbReference type="InterPro" id="IPR036638">
    <property type="entry name" value="HLH_DNA-bd_sf"/>
</dbReference>
<keyword evidence="12" id="KW-0539">Nucleus</keyword>
<dbReference type="Pfam" id="PF22754">
    <property type="entry name" value="bHLH-TF_ACT-like_plant"/>
    <property type="match status" value="1"/>
</dbReference>
<evidence type="ECO:0000256" key="7">
    <source>
        <dbReference type="ARBA" id="ARBA00022989"/>
    </source>
</evidence>
<dbReference type="AlphaFoldDB" id="A0A835THJ5"/>
<evidence type="ECO:0000256" key="1">
    <source>
        <dbReference type="ARBA" id="ARBA00004123"/>
    </source>
</evidence>
<dbReference type="Pfam" id="PF00010">
    <property type="entry name" value="HLH"/>
    <property type="match status" value="1"/>
</dbReference>
<dbReference type="SUPFAM" id="SSF47459">
    <property type="entry name" value="HLH, helix-loop-helix DNA-binding domain"/>
    <property type="match status" value="1"/>
</dbReference>
<dbReference type="InterPro" id="IPR036837">
    <property type="entry name" value="Cation_efflux_CTD_sf"/>
</dbReference>
<feature type="domain" description="BHLH" evidence="15">
    <location>
        <begin position="674"/>
        <end position="725"/>
    </location>
</feature>
<dbReference type="SMART" id="SM00353">
    <property type="entry name" value="HLH"/>
    <property type="match status" value="1"/>
</dbReference>
<dbReference type="PANTHER" id="PTHR11562:SF88">
    <property type="entry name" value="METAL TOLERANCE PROTEIN 1"/>
    <property type="match status" value="1"/>
</dbReference>
<feature type="transmembrane region" description="Helical" evidence="14">
    <location>
        <begin position="107"/>
        <end position="128"/>
    </location>
</feature>
<comment type="caution">
    <text evidence="16">The sequence shown here is derived from an EMBL/GenBank/DDBJ whole genome shotgun (WGS) entry which is preliminary data.</text>
</comment>
<dbReference type="Pfam" id="PF16916">
    <property type="entry name" value="ZT_dimer"/>
    <property type="match status" value="1"/>
</dbReference>
<evidence type="ECO:0000256" key="12">
    <source>
        <dbReference type="ARBA" id="ARBA00023242"/>
    </source>
</evidence>
<dbReference type="GO" id="GO:0046983">
    <property type="term" value="F:protein dimerization activity"/>
    <property type="evidence" value="ECO:0007669"/>
    <property type="project" value="InterPro"/>
</dbReference>
<comment type="similarity">
    <text evidence="3">Belongs to the cation diffusion facilitator (CDF) transporter (TC 2.A.4) family. SLC30A subfamily.</text>
</comment>
<dbReference type="Pfam" id="PF01545">
    <property type="entry name" value="Cation_efflux"/>
    <property type="match status" value="1"/>
</dbReference>
<dbReference type="EMBL" id="JADGMS010000002">
    <property type="protein sequence ID" value="KAF9687991.1"/>
    <property type="molecule type" value="Genomic_DNA"/>
</dbReference>
<feature type="compositionally biased region" description="Basic residues" evidence="13">
    <location>
        <begin position="254"/>
        <end position="265"/>
    </location>
</feature>
<dbReference type="InterPro" id="IPR058533">
    <property type="entry name" value="Cation_efflux_TM"/>
</dbReference>
<protein>
    <recommendedName>
        <fullName evidence="15">BHLH domain-containing protein</fullName>
    </recommendedName>
</protein>
<organism evidence="16 17">
    <name type="scientific">Salix dunnii</name>
    <dbReference type="NCBI Taxonomy" id="1413687"/>
    <lineage>
        <taxon>Eukaryota</taxon>
        <taxon>Viridiplantae</taxon>
        <taxon>Streptophyta</taxon>
        <taxon>Embryophyta</taxon>
        <taxon>Tracheophyta</taxon>
        <taxon>Spermatophyta</taxon>
        <taxon>Magnoliopsida</taxon>
        <taxon>eudicotyledons</taxon>
        <taxon>Gunneridae</taxon>
        <taxon>Pentapetalae</taxon>
        <taxon>rosids</taxon>
        <taxon>fabids</taxon>
        <taxon>Malpighiales</taxon>
        <taxon>Salicaceae</taxon>
        <taxon>Saliceae</taxon>
        <taxon>Salix</taxon>
    </lineage>
</organism>
<dbReference type="GO" id="GO:0080090">
    <property type="term" value="P:regulation of primary metabolic process"/>
    <property type="evidence" value="ECO:0007669"/>
    <property type="project" value="UniProtKB-ARBA"/>
</dbReference>
<dbReference type="GO" id="GO:0005886">
    <property type="term" value="C:plasma membrane"/>
    <property type="evidence" value="ECO:0007669"/>
    <property type="project" value="TreeGrafter"/>
</dbReference>
<dbReference type="InterPro" id="IPR054502">
    <property type="entry name" value="bHLH-TF_ACT-like_plant"/>
</dbReference>
<keyword evidence="5 14" id="KW-0812">Transmembrane</keyword>
<sequence length="867" mass="97208">MKQRNANTVQWTSMKRQSRPAHVLDNCSPIHPYQLQKQRLPAFTYAAFCLMEAQNTRHGHPVETRVDILDGETSGTSKACGEAPCVFSDTGNNPKNDKERSTSMRKLWIAVALCIAFMGAEVVGGIRANSLAILTDAAHLLSDVAAFAISLFSFWAAGWEATPRQSYGFVRMEVLGALVSIQLIWLLAGILVYEAIVRLINNDKGEVDGFLMFLVAAFGLLVNIVMALVLGHDHGHDHDNEHGTGHSHGMTVTTHHRHHDNHHRYSKDENCHANEEHVETLLYKKEAGHEKKQRNINVQGAYIHVLGDSIQSIGVMIGGAIIWYKPEWKIVDLICTLFFSVIVLSTTIKMLRNILDVLMESTPREIDATKIEMGLFQMEDVVAIHELHIWAITVGKILLACHVKIRPEANADMVLDNVINYIRREYSISHVTIQIEPGNMLLGSTTDNKIRDLPSYGEKLSGLSVNWPGDAVDVKKDAETGITAEKFLDLFFGEHNSDLECLERGFINTESLRIGEEKSYFSSPIFEDRMPFLQMLQTVETPPTFPFKEPSFQTLLKLQHLKKPWNMNNYYMPETECQVQPPELESCVTHDIVDLHSPVKSETKELPNPHSNSCLEGVNPEPAEPCSGSSVPWATQPQTVPDIKTQFSKSTTIITRGRKRKRTRPTKNKEDIESQRMNHIAVERNRRRLMNDHLNSLRSLMPPSYVQRGDQASIVGGAIDFVKELEQLLQSLEARKRMRKMEAGSTFGISSNQYVTSPPQSDILAEKGGNCEEKRTVKKKSEAAEIEVTAVQNHVNLKMKCQRSPGQLLRAIVALEDLSLTVLHLNISSSQATILYSFNLKLENDCKLGSTDEVAAAVHQIFSSFKG</sequence>
<dbReference type="InterPro" id="IPR011598">
    <property type="entry name" value="bHLH_dom"/>
</dbReference>
<name>A0A835THJ5_9ROSI</name>
<dbReference type="InterPro" id="IPR027470">
    <property type="entry name" value="Cation_efflux_CTD"/>
</dbReference>
<dbReference type="OrthoDB" id="1918339at2759"/>
<dbReference type="Proteomes" id="UP000657918">
    <property type="component" value="Unassembled WGS sequence"/>
</dbReference>
<keyword evidence="10 14" id="KW-0472">Membrane</keyword>
<dbReference type="InterPro" id="IPR050681">
    <property type="entry name" value="CDF/SLC30A"/>
</dbReference>
<gene>
    <name evidence="16" type="ORF">SADUNF_Sadunf02G0150700</name>
</gene>
<keyword evidence="6" id="KW-0864">Zinc transport</keyword>
<keyword evidence="11" id="KW-0804">Transcription</keyword>
<evidence type="ECO:0000256" key="13">
    <source>
        <dbReference type="SAM" id="MobiDB-lite"/>
    </source>
</evidence>